<evidence type="ECO:0000256" key="3">
    <source>
        <dbReference type="HAMAP-Rule" id="MF_01539"/>
    </source>
</evidence>
<dbReference type="GO" id="GO:0016879">
    <property type="term" value="F:ligase activity, forming carbon-nitrogen bonds"/>
    <property type="evidence" value="ECO:0007669"/>
    <property type="project" value="UniProtKB-UniRule"/>
</dbReference>
<evidence type="ECO:0000313" key="4">
    <source>
        <dbReference type="EMBL" id="HIU39801.1"/>
    </source>
</evidence>
<dbReference type="NCBIfam" id="NF010191">
    <property type="entry name" value="PRK13670.1"/>
    <property type="match status" value="1"/>
</dbReference>
<dbReference type="EC" id="6.3.4.-" evidence="3"/>
<name>A0A9D1INF3_9FIRM</name>
<dbReference type="InterPro" id="IPR008513">
    <property type="entry name" value="tRNA(Met)_cyd_acetate_ligase"/>
</dbReference>
<keyword evidence="3" id="KW-0820">tRNA-binding</keyword>
<reference evidence="4" key="2">
    <citation type="journal article" date="2021" name="PeerJ">
        <title>Extensive microbial diversity within the chicken gut microbiome revealed by metagenomics and culture.</title>
        <authorList>
            <person name="Gilroy R."/>
            <person name="Ravi A."/>
            <person name="Getino M."/>
            <person name="Pursley I."/>
            <person name="Horton D.L."/>
            <person name="Alikhan N.F."/>
            <person name="Baker D."/>
            <person name="Gharbi K."/>
            <person name="Hall N."/>
            <person name="Watson M."/>
            <person name="Adriaenssens E.M."/>
            <person name="Foster-Nyarko E."/>
            <person name="Jarju S."/>
            <person name="Secka A."/>
            <person name="Antonio M."/>
            <person name="Oren A."/>
            <person name="Chaudhuri R.R."/>
            <person name="La Ragione R."/>
            <person name="Hildebrand F."/>
            <person name="Pallen M.J."/>
        </authorList>
    </citation>
    <scope>NUCLEOTIDE SEQUENCE</scope>
    <source>
        <strain evidence="4">CHK193-30670</strain>
    </source>
</reference>
<dbReference type="Proteomes" id="UP000824074">
    <property type="component" value="Unassembled WGS sequence"/>
</dbReference>
<dbReference type="PANTHER" id="PTHR37825">
    <property type="entry name" value="TRNA(MET) CYTIDINE ACETATE LIGASE"/>
    <property type="match status" value="1"/>
</dbReference>
<dbReference type="Gene3D" id="3.40.50.620">
    <property type="entry name" value="HUPs"/>
    <property type="match status" value="1"/>
</dbReference>
<keyword evidence="3" id="KW-0067">ATP-binding</keyword>
<dbReference type="InterPro" id="IPR014729">
    <property type="entry name" value="Rossmann-like_a/b/a_fold"/>
</dbReference>
<protein>
    <recommendedName>
        <fullName evidence="3">tRNA(Met) cytidine acetate ligase</fullName>
        <ecNumber evidence="3">6.3.4.-</ecNumber>
    </recommendedName>
</protein>
<comment type="function">
    <text evidence="3">Catalyzes the formation of N(4)-acetylcytidine (ac(4)C) at the wobble position of elongator tRNA(Met), using acetate and ATP as substrates. First activates an acetate ion to form acetyladenylate (Ac-AMP) and then transfers the acetyl group to tRNA to form ac(4)C34.</text>
</comment>
<dbReference type="GO" id="GO:0005737">
    <property type="term" value="C:cytoplasm"/>
    <property type="evidence" value="ECO:0007669"/>
    <property type="project" value="UniProtKB-SubCell"/>
</dbReference>
<comment type="caution">
    <text evidence="3">Lacks conserved residue(s) required for the propagation of feature annotation.</text>
</comment>
<keyword evidence="3" id="KW-0694">RNA-binding</keyword>
<feature type="binding site" evidence="3">
    <location>
        <position position="101"/>
    </location>
    <ligand>
        <name>ATP</name>
        <dbReference type="ChEBI" id="CHEBI:30616"/>
    </ligand>
</feature>
<evidence type="ECO:0000256" key="2">
    <source>
        <dbReference type="ARBA" id="ARBA00022694"/>
    </source>
</evidence>
<dbReference type="GO" id="GO:0006400">
    <property type="term" value="P:tRNA modification"/>
    <property type="evidence" value="ECO:0007669"/>
    <property type="project" value="UniProtKB-UniRule"/>
</dbReference>
<comment type="caution">
    <text evidence="4">The sequence shown here is derived from an EMBL/GenBank/DDBJ whole genome shotgun (WGS) entry which is preliminary data.</text>
</comment>
<reference evidence="4" key="1">
    <citation type="submission" date="2020-10" db="EMBL/GenBank/DDBJ databases">
        <authorList>
            <person name="Gilroy R."/>
        </authorList>
    </citation>
    <scope>NUCLEOTIDE SEQUENCE</scope>
    <source>
        <strain evidence="4">CHK193-30670</strain>
    </source>
</reference>
<evidence type="ECO:0000313" key="5">
    <source>
        <dbReference type="Proteomes" id="UP000824074"/>
    </source>
</evidence>
<dbReference type="EMBL" id="DVMT01000010">
    <property type="protein sequence ID" value="HIU39801.1"/>
    <property type="molecule type" value="Genomic_DNA"/>
</dbReference>
<dbReference type="PANTHER" id="PTHR37825:SF1">
    <property type="entry name" value="TRNA(MET) CYTIDINE ACETATE LIGASE"/>
    <property type="match status" value="1"/>
</dbReference>
<evidence type="ECO:0000256" key="1">
    <source>
        <dbReference type="ARBA" id="ARBA00022598"/>
    </source>
</evidence>
<feature type="binding site" evidence="3">
    <location>
        <position position="157"/>
    </location>
    <ligand>
        <name>ATP</name>
        <dbReference type="ChEBI" id="CHEBI:30616"/>
    </ligand>
</feature>
<keyword evidence="3" id="KW-0547">Nucleotide-binding</keyword>
<proteinExistence type="inferred from homology"/>
<keyword evidence="2 3" id="KW-0819">tRNA processing</keyword>
<dbReference type="NCBIfam" id="NF010192">
    <property type="entry name" value="PRK13671.1"/>
    <property type="match status" value="1"/>
</dbReference>
<dbReference type="GO" id="GO:0000049">
    <property type="term" value="F:tRNA binding"/>
    <property type="evidence" value="ECO:0007669"/>
    <property type="project" value="UniProtKB-KW"/>
</dbReference>
<comment type="similarity">
    <text evidence="3">Belongs to the TmcAL family.</text>
</comment>
<dbReference type="SUPFAM" id="SSF52374">
    <property type="entry name" value="Nucleotidylyl transferase"/>
    <property type="match status" value="1"/>
</dbReference>
<organism evidence="4 5">
    <name type="scientific">Candidatus Aphodocola excrementigallinarum</name>
    <dbReference type="NCBI Taxonomy" id="2840670"/>
    <lineage>
        <taxon>Bacteria</taxon>
        <taxon>Bacillati</taxon>
        <taxon>Bacillota</taxon>
        <taxon>Bacilli</taxon>
        <taxon>Candidatus Aphodocola</taxon>
    </lineage>
</organism>
<dbReference type="AlphaFoldDB" id="A0A9D1INF3"/>
<keyword evidence="3" id="KW-0963">Cytoplasm</keyword>
<dbReference type="HAMAP" id="MF_01539">
    <property type="entry name" value="TmcAL"/>
    <property type="match status" value="1"/>
</dbReference>
<gene>
    <name evidence="3" type="primary">tmcAL</name>
    <name evidence="4" type="ORF">IAB68_00665</name>
</gene>
<comment type="subcellular location">
    <subcellularLocation>
        <location evidence="3">Cytoplasm</location>
    </subcellularLocation>
</comment>
<comment type="catalytic activity">
    <reaction evidence="3">
        <text>cytidine(34) in elongator tRNA(Met) + acetate + ATP = N(4)-acetylcytidine(34) in elongator tRNA(Met) + AMP + diphosphate</text>
        <dbReference type="Rhea" id="RHEA:58144"/>
        <dbReference type="Rhea" id="RHEA-COMP:10693"/>
        <dbReference type="Rhea" id="RHEA-COMP:10694"/>
        <dbReference type="ChEBI" id="CHEBI:30089"/>
        <dbReference type="ChEBI" id="CHEBI:30616"/>
        <dbReference type="ChEBI" id="CHEBI:33019"/>
        <dbReference type="ChEBI" id="CHEBI:74900"/>
        <dbReference type="ChEBI" id="CHEBI:82748"/>
        <dbReference type="ChEBI" id="CHEBI:456215"/>
    </reaction>
</comment>
<accession>A0A9D1INF3</accession>
<dbReference type="Pfam" id="PF05636">
    <property type="entry name" value="HIGH_NTase1"/>
    <property type="match status" value="1"/>
</dbReference>
<dbReference type="GO" id="GO:0005524">
    <property type="term" value="F:ATP binding"/>
    <property type="evidence" value="ECO:0007669"/>
    <property type="project" value="UniProtKB-KW"/>
</dbReference>
<feature type="binding site" evidence="3">
    <location>
        <position position="182"/>
    </location>
    <ligand>
        <name>ATP</name>
        <dbReference type="ChEBI" id="CHEBI:30616"/>
    </ligand>
</feature>
<sequence>MIKVGVIAEYNPFHNGHLYHLNKVKEMFHDAYLILVLIGNFTQRADASIINKWDKTKIALKYGYNLVVELPFNISTSSASIYAKGAIDILNKLDCNYLVFGSETNDVSLFKKLVNITNDNTNYEEKIRTYLKEGYNYPKSCSLALSDISKITIDKPNDVLALEYVRSIINTNSKITPISIKRTNDYNEEEIKSDITSATSIRKNINNKNLIKKTLPSYSLNLIKDINEKDYFTLLKYKIIISDDLIDILDVDEGILNKLKKVVLESLDLNDLIMRVKSKRYSYNRIKRMLLHILTNTKKDYNASINYIRVLGLDNKGKEVLKSVKKKIDVPVITKYKKEYDSLFKDDIKASKLYSLLSNYDYKEEYQSSIKKG</sequence>
<feature type="binding site" evidence="3">
    <location>
        <begin position="7"/>
        <end position="20"/>
    </location>
    <ligand>
        <name>ATP</name>
        <dbReference type="ChEBI" id="CHEBI:30616"/>
    </ligand>
</feature>
<keyword evidence="1 3" id="KW-0436">Ligase</keyword>